<dbReference type="Proteomes" id="UP000504632">
    <property type="component" value="Chromosome 3"/>
</dbReference>
<reference evidence="4" key="1">
    <citation type="submission" date="2025-08" db="UniProtKB">
        <authorList>
            <consortium name="RefSeq"/>
        </authorList>
    </citation>
    <scope>IDENTIFICATION</scope>
</reference>
<dbReference type="RefSeq" id="XP_030625803.1">
    <property type="nucleotide sequence ID" value="XM_030769943.1"/>
</dbReference>
<sequence>MDDNELERKAVEELLKETKRARTRAETMGPAGWLKCPLRSTNKRFLVNTLRSSIVERRPSGQGSTAKKGAEYKQERTQGMHHGEDKERSQKKDYERKSENLRSHRDYVPSRGHASSRDETMSRGHSSTHRSSQSSRARSRSRSPSSIRDTPPTVKGQRERTHH</sequence>
<feature type="coiled-coil region" evidence="1">
    <location>
        <begin position="1"/>
        <end position="28"/>
    </location>
</feature>
<gene>
    <name evidence="4" type="primary">si:ch211-140b10.6</name>
</gene>
<dbReference type="InterPro" id="IPR038948">
    <property type="entry name" value="POLR1D-like"/>
</dbReference>
<keyword evidence="1" id="KW-0175">Coiled coil</keyword>
<keyword evidence="3" id="KW-1185">Reference proteome</keyword>
<accession>A0A6J2V1W2</accession>
<dbReference type="AlphaFoldDB" id="A0A6J2V1W2"/>
<evidence type="ECO:0000256" key="1">
    <source>
        <dbReference type="SAM" id="Coils"/>
    </source>
</evidence>
<feature type="compositionally biased region" description="Basic and acidic residues" evidence="2">
    <location>
        <begin position="68"/>
        <end position="108"/>
    </location>
</feature>
<name>A0A6J2V1W2_CHACN</name>
<evidence type="ECO:0000313" key="3">
    <source>
        <dbReference type="Proteomes" id="UP000504632"/>
    </source>
</evidence>
<dbReference type="GeneID" id="115808534"/>
<dbReference type="PANTHER" id="PTHR34769">
    <property type="entry name" value="RCG42593, ISOFORM CRA_A"/>
    <property type="match status" value="1"/>
</dbReference>
<dbReference type="PANTHER" id="PTHR34769:SF1">
    <property type="entry name" value="RNA POLYMERASE I AND III SUBUNIT D"/>
    <property type="match status" value="1"/>
</dbReference>
<evidence type="ECO:0000313" key="4">
    <source>
        <dbReference type="RefSeq" id="XP_030625803.1"/>
    </source>
</evidence>
<evidence type="ECO:0000256" key="2">
    <source>
        <dbReference type="SAM" id="MobiDB-lite"/>
    </source>
</evidence>
<proteinExistence type="predicted"/>
<feature type="region of interest" description="Disordered" evidence="2">
    <location>
        <begin position="51"/>
        <end position="163"/>
    </location>
</feature>
<dbReference type="OrthoDB" id="6352295at2759"/>
<protein>
    <submittedName>
        <fullName evidence="4">Protein POLR1D</fullName>
    </submittedName>
</protein>
<dbReference type="InParanoid" id="A0A6J2V1W2"/>
<organism evidence="3 4">
    <name type="scientific">Chanos chanos</name>
    <name type="common">Milkfish</name>
    <name type="synonym">Mugil chanos</name>
    <dbReference type="NCBI Taxonomy" id="29144"/>
    <lineage>
        <taxon>Eukaryota</taxon>
        <taxon>Metazoa</taxon>
        <taxon>Chordata</taxon>
        <taxon>Craniata</taxon>
        <taxon>Vertebrata</taxon>
        <taxon>Euteleostomi</taxon>
        <taxon>Actinopterygii</taxon>
        <taxon>Neopterygii</taxon>
        <taxon>Teleostei</taxon>
        <taxon>Ostariophysi</taxon>
        <taxon>Gonorynchiformes</taxon>
        <taxon>Chanidae</taxon>
        <taxon>Chanos</taxon>
    </lineage>
</organism>
<feature type="compositionally biased region" description="Low complexity" evidence="2">
    <location>
        <begin position="123"/>
        <end position="148"/>
    </location>
</feature>